<dbReference type="PANTHER" id="PTHR12463">
    <property type="entry name" value="OXYGENASE-RELATED"/>
    <property type="match status" value="1"/>
</dbReference>
<dbReference type="PROSITE" id="PS51471">
    <property type="entry name" value="FE2OG_OXY"/>
    <property type="match status" value="1"/>
</dbReference>
<evidence type="ECO:0000313" key="2">
    <source>
        <dbReference type="EMBL" id="MET3598648.1"/>
    </source>
</evidence>
<dbReference type="PANTHER" id="PTHR12463:SF1">
    <property type="entry name" value="2-OXOGLUTARATE AND FE-DEPENDENT OXYGENASE FAMILY PROTEIN"/>
    <property type="match status" value="1"/>
</dbReference>
<feature type="domain" description="Fe2OG dioxygenase" evidence="1">
    <location>
        <begin position="91"/>
        <end position="193"/>
    </location>
</feature>
<dbReference type="InterPro" id="IPR005123">
    <property type="entry name" value="Oxoglu/Fe-dep_dioxygenase_dom"/>
</dbReference>
<evidence type="ECO:0000313" key="3">
    <source>
        <dbReference type="Proteomes" id="UP001549164"/>
    </source>
</evidence>
<dbReference type="Gene3D" id="2.60.120.590">
    <property type="entry name" value="Alpha-ketoglutarate-dependent dioxygenase AlkB-like"/>
    <property type="match status" value="1"/>
</dbReference>
<gene>
    <name evidence="2" type="ORF">ABID12_000575</name>
</gene>
<dbReference type="EMBL" id="JBEPLY010000002">
    <property type="protein sequence ID" value="MET3598648.1"/>
    <property type="molecule type" value="Genomic_DNA"/>
</dbReference>
<name>A0ABV2I6Y1_9HYPH</name>
<protein>
    <submittedName>
        <fullName evidence="2">Alkylated DNA repair dioxygenase AlkB</fullName>
    </submittedName>
</protein>
<sequence>MKDLTGIASENLPSEAVFLPAFVRPDEEAALVHALDALNWSVELKRRVQHFGYRYDYRARTVTSDAYIGPLPPWLEKLGSRLHAAGFFETPPDQVIANEYLPGQGISAHVDCPPCFGDTIVSVSLLSQCEMIFRQQHGNERCSLILEPRSALVLRGPARYDWSHEIPARKSDLIGGARIARERRISLTFRKVIHTGSA</sequence>
<dbReference type="InterPro" id="IPR032857">
    <property type="entry name" value="ALKBH4"/>
</dbReference>
<dbReference type="InterPro" id="IPR037151">
    <property type="entry name" value="AlkB-like_sf"/>
</dbReference>
<evidence type="ECO:0000259" key="1">
    <source>
        <dbReference type="PROSITE" id="PS51471"/>
    </source>
</evidence>
<accession>A0ABV2I6Y1</accession>
<dbReference type="Proteomes" id="UP001549164">
    <property type="component" value="Unassembled WGS sequence"/>
</dbReference>
<organism evidence="2 3">
    <name type="scientific">Martelella mangrovi</name>
    <dbReference type="NCBI Taxonomy" id="1397477"/>
    <lineage>
        <taxon>Bacteria</taxon>
        <taxon>Pseudomonadati</taxon>
        <taxon>Pseudomonadota</taxon>
        <taxon>Alphaproteobacteria</taxon>
        <taxon>Hyphomicrobiales</taxon>
        <taxon>Aurantimonadaceae</taxon>
        <taxon>Martelella</taxon>
    </lineage>
</organism>
<dbReference type="SUPFAM" id="SSF51197">
    <property type="entry name" value="Clavaminate synthase-like"/>
    <property type="match status" value="1"/>
</dbReference>
<reference evidence="2 3" key="1">
    <citation type="submission" date="2024-06" db="EMBL/GenBank/DDBJ databases">
        <title>Genomic Encyclopedia of Type Strains, Phase IV (KMG-IV): sequencing the most valuable type-strain genomes for metagenomic binning, comparative biology and taxonomic classification.</title>
        <authorList>
            <person name="Goeker M."/>
        </authorList>
    </citation>
    <scope>NUCLEOTIDE SEQUENCE [LARGE SCALE GENOMIC DNA]</scope>
    <source>
        <strain evidence="2 3">DSM 28102</strain>
    </source>
</reference>
<dbReference type="InterPro" id="IPR027450">
    <property type="entry name" value="AlkB-like"/>
</dbReference>
<dbReference type="Pfam" id="PF13532">
    <property type="entry name" value="2OG-FeII_Oxy_2"/>
    <property type="match status" value="1"/>
</dbReference>
<comment type="caution">
    <text evidence="2">The sequence shown here is derived from an EMBL/GenBank/DDBJ whole genome shotgun (WGS) entry which is preliminary data.</text>
</comment>
<proteinExistence type="predicted"/>
<keyword evidence="3" id="KW-1185">Reference proteome</keyword>
<dbReference type="GO" id="GO:0051213">
    <property type="term" value="F:dioxygenase activity"/>
    <property type="evidence" value="ECO:0007669"/>
    <property type="project" value="UniProtKB-KW"/>
</dbReference>
<keyword evidence="2" id="KW-0560">Oxidoreductase</keyword>
<dbReference type="RefSeq" id="WP_354433027.1">
    <property type="nucleotide sequence ID" value="NZ_JBEPLY010000002.1"/>
</dbReference>
<keyword evidence="2" id="KW-0223">Dioxygenase</keyword>